<reference evidence="1" key="1">
    <citation type="submission" date="2022-10" db="EMBL/GenBank/DDBJ databases">
        <title>Tapping the CABI collections for fungal endophytes: first genome assemblies for Collariella, Neodidymelliopsis, Ascochyta clinopodiicola, Didymella pomorum, Didymosphaeria variabile, Neocosmospora piperis and Neocucurbitaria cava.</title>
        <authorList>
            <person name="Hill R."/>
        </authorList>
    </citation>
    <scope>NUCLEOTIDE SEQUENCE</scope>
    <source>
        <strain evidence="1">IMI 356814</strain>
    </source>
</reference>
<dbReference type="Proteomes" id="UP001140560">
    <property type="component" value="Unassembled WGS sequence"/>
</dbReference>
<organism evidence="1 2">
    <name type="scientific">Neocucurbitaria cava</name>
    <dbReference type="NCBI Taxonomy" id="798079"/>
    <lineage>
        <taxon>Eukaryota</taxon>
        <taxon>Fungi</taxon>
        <taxon>Dikarya</taxon>
        <taxon>Ascomycota</taxon>
        <taxon>Pezizomycotina</taxon>
        <taxon>Dothideomycetes</taxon>
        <taxon>Pleosporomycetidae</taxon>
        <taxon>Pleosporales</taxon>
        <taxon>Pleosporineae</taxon>
        <taxon>Cucurbitariaceae</taxon>
        <taxon>Neocucurbitaria</taxon>
    </lineage>
</organism>
<evidence type="ECO:0000313" key="2">
    <source>
        <dbReference type="Proteomes" id="UP001140560"/>
    </source>
</evidence>
<dbReference type="AlphaFoldDB" id="A0A9W8YBM3"/>
<accession>A0A9W8YBM3</accession>
<dbReference type="PANTHER" id="PTHR37049:SF5">
    <property type="entry name" value="TAIL SPECIFIC PROTEASE DOMAIN-CONTAINING PROTEIN"/>
    <property type="match status" value="1"/>
</dbReference>
<evidence type="ECO:0000313" key="1">
    <source>
        <dbReference type="EMBL" id="KAJ4372492.1"/>
    </source>
</evidence>
<gene>
    <name evidence="1" type="ORF">N0V83_004266</name>
</gene>
<protein>
    <recommendedName>
        <fullName evidence="3">Tail specific protease domain-containing protein</fullName>
    </recommendedName>
</protein>
<keyword evidence="2" id="KW-1185">Reference proteome</keyword>
<name>A0A9W8YBM3_9PLEO</name>
<proteinExistence type="predicted"/>
<dbReference type="OrthoDB" id="27214at2759"/>
<sequence>MYRNSGGDTLLAYTIFKSFFPDLTPFGGSRRRSFPLANVIGTSISEYWALLDENNPDEQIVKDRLDASEWVILTRLNAATGRNFSSWTEYLGPVDEHGDTFCLTERYDLANEVFDRVAFDEWVPTMYLNDATGQPNMQRSWDPDQIVILTDGLCASACALFVEFMTRAGVRTIVAGGRPSAGPMQAVGGNRGAATYSATELDQDMAYARGIDFSVDENVNASVPDVRDPGMYARYISVNLRDQIRQNETTPLQFKYEAADCRIYYTLANLYNMTRLWHDVATAAFTDSTLCVAGSTGFSTTNNTNPATPPKPTAQRPVLDLKPNENTVQQIVSDEELEPGLRDSNGDWSDPNAIVRCSSTQPCRRHATRCETIDVYCGNRWSKAGACLHYGTRNECPGDRWTPVGKGDVKVYHNGVHAEEYAMGICEPYNTPPGFC</sequence>
<dbReference type="PANTHER" id="PTHR37049">
    <property type="entry name" value="PEPTIDASE S41 FAMILY PROTEIN"/>
    <property type="match status" value="1"/>
</dbReference>
<comment type="caution">
    <text evidence="1">The sequence shown here is derived from an EMBL/GenBank/DDBJ whole genome shotgun (WGS) entry which is preliminary data.</text>
</comment>
<dbReference type="InterPro" id="IPR052766">
    <property type="entry name" value="S41A_metabolite_peptidase"/>
</dbReference>
<dbReference type="EMBL" id="JAPEUY010000006">
    <property type="protein sequence ID" value="KAJ4372492.1"/>
    <property type="molecule type" value="Genomic_DNA"/>
</dbReference>
<evidence type="ECO:0008006" key="3">
    <source>
        <dbReference type="Google" id="ProtNLM"/>
    </source>
</evidence>